<dbReference type="InterPro" id="IPR008577">
    <property type="entry name" value="DUF859"/>
</dbReference>
<evidence type="ECO:0000259" key="1">
    <source>
        <dbReference type="Pfam" id="PF21939"/>
    </source>
</evidence>
<protein>
    <recommendedName>
        <fullName evidence="1">Baseplate structural protein Gp10 C-terminal domain-containing protein</fullName>
    </recommendedName>
</protein>
<gene>
    <name evidence="2" type="ORF">RsTaC01_0922</name>
</gene>
<reference evidence="2" key="1">
    <citation type="journal article" date="2023" name="ISME J.">
        <title>Emergence of putative energy parasites within Clostridia revealed by genome analysis of a novel endosymbiotic clade.</title>
        <authorList>
            <person name="Takahashi K."/>
            <person name="Kuwahara H."/>
            <person name="Horikawa Y."/>
            <person name="Izawa K."/>
            <person name="Kato D."/>
            <person name="Inagaki T."/>
            <person name="Yuki M."/>
            <person name="Ohkuma M."/>
            <person name="Hongoh Y."/>
        </authorList>
    </citation>
    <scope>NUCLEOTIDE SEQUENCE</scope>
    <source>
        <strain evidence="2">RsTa-C01</strain>
    </source>
</reference>
<dbReference type="KEGG" id="ptrh:RsTaC01_0922"/>
<sequence length="585" mass="63873">MGISGEMSTSNSYVKYHITVVENSVYVANNRSNVTVYVRFWRTNTGYETYGNGTIYCKVNGNQYSSSVTSNQKITNSGIDLYVSSFDIDHNSDGSKTLETSAWINITSVLTSNEQYYYSELTRIPRASSISGGSGNIGSYTTFTINRASDSFTHTLSYSFHNLNDTIATSMGTVVLWIIPTSFYAQIPNSNNSWGTVYCDTYSGGTWIGQTSNTFNVYVVNSNPTFSSSNISYQDTNSTVVAITGDNSKIVRNQSTLAVTFSAATAKNSASISSYQVTFNGSTQSYSSATTINYGTVNSGNNLNLTIKAIDSRGNSTSVTQTITFLDWTLPNAIITAARVNNFENDTNLKVDATISSVNSMNALQTLQYRYKKTSNTDFSDYVDIDNHTQYTISIDNTSAWDFQVLISDKFGSSTYNFIIAKGTPLMFFDTGKISVGINGFPVNDNSFEINGKTIFDMVYPIGAIFLSVNSTNPATYFGGTWVSWGTGRVPVGVDTNDSDFNTIEETGGSKYLQSHNHSTTASLDYTGNYSHNHGNRTDILAEGISDNRDGNYSTGSAVTIGNTGSGNSQNLQPYITCYMWKRTA</sequence>
<feature type="domain" description="Baseplate structural protein Gp10 C-terminal" evidence="1">
    <location>
        <begin position="455"/>
        <end position="584"/>
    </location>
</feature>
<proteinExistence type="predicted"/>
<dbReference type="AlphaFoldDB" id="A0AA48L052"/>
<dbReference type="Pfam" id="PF21939">
    <property type="entry name" value="Gp10_C"/>
    <property type="match status" value="1"/>
</dbReference>
<dbReference type="EMBL" id="AP027925">
    <property type="protein sequence ID" value="BED92984.1"/>
    <property type="molecule type" value="Genomic_DNA"/>
</dbReference>
<name>A0AA48L052_9FIRM</name>
<dbReference type="InterPro" id="IPR053827">
    <property type="entry name" value="Gp10_C"/>
</dbReference>
<evidence type="ECO:0000313" key="2">
    <source>
        <dbReference type="EMBL" id="BED92984.1"/>
    </source>
</evidence>
<dbReference type="Pfam" id="PF05895">
    <property type="entry name" value="DUF859"/>
    <property type="match status" value="1"/>
</dbReference>
<organism evidence="2">
    <name type="scientific">Candidatus Paraimprobicoccus trichonymphae</name>
    <dbReference type="NCBI Taxonomy" id="3033793"/>
    <lineage>
        <taxon>Bacteria</taxon>
        <taxon>Bacillati</taxon>
        <taxon>Bacillota</taxon>
        <taxon>Clostridia</taxon>
        <taxon>Candidatus Paraimprobicoccus</taxon>
    </lineage>
</organism>
<dbReference type="Proteomes" id="UP001335720">
    <property type="component" value="Chromosome"/>
</dbReference>
<accession>A0AA48L052</accession>